<protein>
    <submittedName>
        <fullName evidence="5">Agmatinase</fullName>
    </submittedName>
</protein>
<dbReference type="InterPro" id="IPR006035">
    <property type="entry name" value="Ureohydrolase"/>
</dbReference>
<comment type="caution">
    <text evidence="5">The sequence shown here is derived from an EMBL/GenBank/DDBJ whole genome shotgun (WGS) entry which is preliminary data.</text>
</comment>
<evidence type="ECO:0000256" key="4">
    <source>
        <dbReference type="PROSITE-ProRule" id="PRU00742"/>
    </source>
</evidence>
<dbReference type="AlphaFoldDB" id="A0A2U2N2L4"/>
<keyword evidence="1 3" id="KW-0479">Metal-binding</keyword>
<dbReference type="InterPro" id="IPR023696">
    <property type="entry name" value="Ureohydrolase_dom_sf"/>
</dbReference>
<dbReference type="PIRSF" id="PIRSF036979">
    <property type="entry name" value="Arginase"/>
    <property type="match status" value="1"/>
</dbReference>
<dbReference type="PANTHER" id="PTHR11358">
    <property type="entry name" value="ARGINASE/AGMATINASE"/>
    <property type="match status" value="1"/>
</dbReference>
<name>A0A2U2N2L4_9GAMM</name>
<feature type="binding site" evidence="3">
    <location>
        <position position="129"/>
    </location>
    <ligand>
        <name>Mn(2+)</name>
        <dbReference type="ChEBI" id="CHEBI:29035"/>
        <label>1</label>
    </ligand>
</feature>
<feature type="binding site" evidence="3">
    <location>
        <position position="108"/>
    </location>
    <ligand>
        <name>Mn(2+)</name>
        <dbReference type="ChEBI" id="CHEBI:29035"/>
        <label>1</label>
    </ligand>
</feature>
<feature type="binding site" evidence="3">
    <location>
        <position position="216"/>
    </location>
    <ligand>
        <name>Mn(2+)</name>
        <dbReference type="ChEBI" id="CHEBI:29035"/>
        <label>1</label>
    </ligand>
</feature>
<evidence type="ECO:0000313" key="5">
    <source>
        <dbReference type="EMBL" id="PWG63219.1"/>
    </source>
</evidence>
<keyword evidence="2" id="KW-0378">Hydrolase</keyword>
<dbReference type="Proteomes" id="UP000245474">
    <property type="component" value="Unassembled WGS sequence"/>
</dbReference>
<evidence type="ECO:0000256" key="2">
    <source>
        <dbReference type="ARBA" id="ARBA00022801"/>
    </source>
</evidence>
<gene>
    <name evidence="5" type="ORF">DEM34_09075</name>
</gene>
<keyword evidence="6" id="KW-1185">Reference proteome</keyword>
<dbReference type="Pfam" id="PF00491">
    <property type="entry name" value="Arginase"/>
    <property type="match status" value="1"/>
</dbReference>
<sequence>MTELRYQLLPNRDPEAADVLVLPVPHELTVSYRAGTHNGPDALLAATAQLEYYDEDLAWSPFQHLGVSVLPTLEKTLWERPEDFHRRLGEATAALRRDSLLLCLGGEHSITPSLVAGRMPGPGTVVMLDAHADLRPSYEGSAYSHACPGHRLRAAGHRLLLVGVRSLMDAEAERIEADAGIDCYMARRLRQSAAWDALLAQLAALSGPVWLSIDMDVFDPGQAGSVGTPQPGGLGWYDVCELVEACLANPAVDLRGADIVELIPDPAQVTDMVAAKLSQRIIACWGRAQGYENGPRNGSQTEVDYH</sequence>
<keyword evidence="3" id="KW-0464">Manganese</keyword>
<dbReference type="Gene3D" id="3.40.800.10">
    <property type="entry name" value="Ureohydrolase domain"/>
    <property type="match status" value="1"/>
</dbReference>
<dbReference type="PANTHER" id="PTHR11358:SF26">
    <property type="entry name" value="GUANIDINO ACID HYDROLASE, MITOCHONDRIAL"/>
    <property type="match status" value="1"/>
</dbReference>
<dbReference type="OrthoDB" id="9789727at2"/>
<dbReference type="EMBL" id="QFFI01000012">
    <property type="protein sequence ID" value="PWG63219.1"/>
    <property type="molecule type" value="Genomic_DNA"/>
</dbReference>
<proteinExistence type="inferred from homology"/>
<comment type="cofactor">
    <cofactor evidence="3">
        <name>Mn(2+)</name>
        <dbReference type="ChEBI" id="CHEBI:29035"/>
    </cofactor>
    <text evidence="3">Binds 2 manganese ions per subunit.</text>
</comment>
<evidence type="ECO:0000256" key="1">
    <source>
        <dbReference type="ARBA" id="ARBA00022723"/>
    </source>
</evidence>
<accession>A0A2U2N2L4</accession>
<dbReference type="GO" id="GO:0046872">
    <property type="term" value="F:metal ion binding"/>
    <property type="evidence" value="ECO:0007669"/>
    <property type="project" value="UniProtKB-KW"/>
</dbReference>
<dbReference type="GO" id="GO:0008783">
    <property type="term" value="F:agmatinase activity"/>
    <property type="evidence" value="ECO:0007669"/>
    <property type="project" value="TreeGrafter"/>
</dbReference>
<evidence type="ECO:0000313" key="6">
    <source>
        <dbReference type="Proteomes" id="UP000245474"/>
    </source>
</evidence>
<evidence type="ECO:0000256" key="3">
    <source>
        <dbReference type="PIRSR" id="PIRSR036979-1"/>
    </source>
</evidence>
<feature type="binding site" evidence="3">
    <location>
        <position position="214"/>
    </location>
    <ligand>
        <name>Mn(2+)</name>
        <dbReference type="ChEBI" id="CHEBI:29035"/>
        <label>1</label>
    </ligand>
</feature>
<dbReference type="SUPFAM" id="SSF52768">
    <property type="entry name" value="Arginase/deacetylase"/>
    <property type="match status" value="1"/>
</dbReference>
<dbReference type="RefSeq" id="WP_109678447.1">
    <property type="nucleotide sequence ID" value="NZ_CP086615.1"/>
</dbReference>
<dbReference type="GO" id="GO:0033389">
    <property type="term" value="P:putrescine biosynthetic process from arginine, via agmatine"/>
    <property type="evidence" value="ECO:0007669"/>
    <property type="project" value="TreeGrafter"/>
</dbReference>
<feature type="binding site" evidence="3">
    <location>
        <position position="133"/>
    </location>
    <ligand>
        <name>Mn(2+)</name>
        <dbReference type="ChEBI" id="CHEBI:29035"/>
        <label>1</label>
    </ligand>
</feature>
<feature type="binding site" evidence="3">
    <location>
        <position position="131"/>
    </location>
    <ligand>
        <name>Mn(2+)</name>
        <dbReference type="ChEBI" id="CHEBI:29035"/>
        <label>1</label>
    </ligand>
</feature>
<comment type="similarity">
    <text evidence="4">Belongs to the arginase family.</text>
</comment>
<dbReference type="PROSITE" id="PS51409">
    <property type="entry name" value="ARGINASE_2"/>
    <property type="match status" value="1"/>
</dbReference>
<organism evidence="5 6">
    <name type="scientific">Sediminicurvatus halobius</name>
    <dbReference type="NCBI Taxonomy" id="2182432"/>
    <lineage>
        <taxon>Bacteria</taxon>
        <taxon>Pseudomonadati</taxon>
        <taxon>Pseudomonadota</taxon>
        <taxon>Gammaproteobacteria</taxon>
        <taxon>Chromatiales</taxon>
        <taxon>Ectothiorhodospiraceae</taxon>
        <taxon>Sediminicurvatus</taxon>
    </lineage>
</organism>
<reference evidence="5 6" key="1">
    <citation type="submission" date="2018-05" db="EMBL/GenBank/DDBJ databases">
        <title>Spiribacter halobius sp. nov., a moderately halophilic bacterium isolated from marine solar saltern.</title>
        <authorList>
            <person name="Zheng W.-S."/>
            <person name="Lu D.-C."/>
            <person name="Du Z.-J."/>
        </authorList>
    </citation>
    <scope>NUCLEOTIDE SEQUENCE [LARGE SCALE GENOMIC DNA]</scope>
    <source>
        <strain evidence="5 6">E85</strain>
    </source>
</reference>